<dbReference type="KEGG" id="rox:BV494_19875"/>
<dbReference type="Gene3D" id="3.40.50.11010">
    <property type="match status" value="1"/>
</dbReference>
<dbReference type="Gene3D" id="3.40.50.2000">
    <property type="entry name" value="Glycogen Phosphorylase B"/>
    <property type="match status" value="1"/>
</dbReference>
<evidence type="ECO:0000313" key="1">
    <source>
        <dbReference type="EMBL" id="AVF37029.1"/>
    </source>
</evidence>
<organism evidence="1 2">
    <name type="scientific">Rahnella sikkimica</name>
    <dbReference type="NCBI Taxonomy" id="1805933"/>
    <lineage>
        <taxon>Bacteria</taxon>
        <taxon>Pseudomonadati</taxon>
        <taxon>Pseudomonadota</taxon>
        <taxon>Gammaproteobacteria</taxon>
        <taxon>Enterobacterales</taxon>
        <taxon>Yersiniaceae</taxon>
        <taxon>Rahnella</taxon>
    </lineage>
</organism>
<gene>
    <name evidence="1" type="ORF">BV494_19875</name>
</gene>
<evidence type="ECO:0000313" key="2">
    <source>
        <dbReference type="Proteomes" id="UP000239197"/>
    </source>
</evidence>
<accession>A0A2L1UVP6</accession>
<dbReference type="PANTHER" id="PTHR12526">
    <property type="entry name" value="GLYCOSYLTRANSFERASE"/>
    <property type="match status" value="1"/>
</dbReference>
<dbReference type="PANTHER" id="PTHR12526:SF630">
    <property type="entry name" value="GLYCOSYLTRANSFERASE"/>
    <property type="match status" value="1"/>
</dbReference>
<dbReference type="SUPFAM" id="SSF53756">
    <property type="entry name" value="UDP-Glycosyltransferase/glycogen phosphorylase"/>
    <property type="match status" value="1"/>
</dbReference>
<dbReference type="OrthoDB" id="9816564at2"/>
<sequence>MTESVNEIPAPESCILFATADWDEPYWTNKQHSAKALADLGVEVLYVESVGLRAPSAASKRDWQRLRERLTKGLRSLLIGAPQRAPHIRVLSPLLIPAGYRYPLTRWLNRWLLKFTIWRNMPAKVSKPPLVWTYHPFMLDLFSSLKSSALLYHCVDDLAAVPGIDAVAFREAEERLLKQADIVFATAPALAERCSQFNANTHFLPNVVDAEHFGKALDKKDLPADLACIPEPRLGYHGVLSDFKIDFQLLLASARMKPDWHWVFIGAEREGQKSALVAELAKLPNVHFLGYRAYHVLPDYLRGIQVGLLPSLINEYTRSMFPMKYYEYLAAGIPVVSTPLSFSQSNCEGMLVANTAGDFVTAIEQQLLRNRFTRVEVNVLVGDNTWSGRLSKMLTALNGTSI</sequence>
<keyword evidence="2" id="KW-1185">Reference proteome</keyword>
<dbReference type="AlphaFoldDB" id="A0A2L1UVP6"/>
<name>A0A2L1UVP6_9GAMM</name>
<dbReference type="EMBL" id="CP019062">
    <property type="protein sequence ID" value="AVF37029.1"/>
    <property type="molecule type" value="Genomic_DNA"/>
</dbReference>
<reference evidence="2" key="1">
    <citation type="submission" date="2017-01" db="EMBL/GenBank/DDBJ databases">
        <title>Genome sequence of Rouxiella sp. ERMR1:05.</title>
        <authorList>
            <person name="Kumar R."/>
            <person name="Singh D."/>
            <person name="Kumar S."/>
        </authorList>
    </citation>
    <scope>NUCLEOTIDE SEQUENCE [LARGE SCALE GENOMIC DNA]</scope>
    <source>
        <strain evidence="2">ERMR1:05</strain>
    </source>
</reference>
<dbReference type="GO" id="GO:0016740">
    <property type="term" value="F:transferase activity"/>
    <property type="evidence" value="ECO:0007669"/>
    <property type="project" value="UniProtKB-KW"/>
</dbReference>
<dbReference type="RefSeq" id="WP_104924389.1">
    <property type="nucleotide sequence ID" value="NZ_CP019062.1"/>
</dbReference>
<proteinExistence type="predicted"/>
<dbReference type="Pfam" id="PF13692">
    <property type="entry name" value="Glyco_trans_1_4"/>
    <property type="match status" value="1"/>
</dbReference>
<dbReference type="Proteomes" id="UP000239197">
    <property type="component" value="Chromosome"/>
</dbReference>
<protein>
    <submittedName>
        <fullName evidence="1">Glycosyl transferase family 1</fullName>
    </submittedName>
</protein>
<keyword evidence="1" id="KW-0808">Transferase</keyword>